<dbReference type="SUPFAM" id="SSF53271">
    <property type="entry name" value="PRTase-like"/>
    <property type="match status" value="1"/>
</dbReference>
<proteinExistence type="inferred from homology"/>
<dbReference type="InterPro" id="IPR051910">
    <property type="entry name" value="ComF/GntX_DNA_util-trans"/>
</dbReference>
<name>A0A1P8UA60_9MICO</name>
<accession>A0A1P8UA60</accession>
<organism evidence="3 4">
    <name type="scientific">Microbacterium aurum</name>
    <dbReference type="NCBI Taxonomy" id="36805"/>
    <lineage>
        <taxon>Bacteria</taxon>
        <taxon>Bacillati</taxon>
        <taxon>Actinomycetota</taxon>
        <taxon>Actinomycetes</taxon>
        <taxon>Micrococcales</taxon>
        <taxon>Microbacteriaceae</taxon>
        <taxon>Microbacterium</taxon>
    </lineage>
</organism>
<keyword evidence="3" id="KW-0328">Glycosyltransferase</keyword>
<comment type="similarity">
    <text evidence="1">Belongs to the ComF/GntX family.</text>
</comment>
<dbReference type="PANTHER" id="PTHR47505:SF1">
    <property type="entry name" value="DNA UTILIZATION PROTEIN YHGH"/>
    <property type="match status" value="1"/>
</dbReference>
<reference evidence="3 4" key="1">
    <citation type="submission" date="2016-12" db="EMBL/GenBank/DDBJ databases">
        <title>Complete genome sequence of Microbacterium aurum KACC 15219.</title>
        <authorList>
            <person name="Jung Y."/>
            <person name="Shin J.-H."/>
            <person name="Lee Y.-J."/>
            <person name="Yi H."/>
            <person name="Bahn Y.-S."/>
            <person name="Kim J.F."/>
            <person name="Lee D.-W."/>
        </authorList>
    </citation>
    <scope>NUCLEOTIDE SEQUENCE [LARGE SCALE GENOMIC DNA]</scope>
    <source>
        <strain evidence="3 4">KACC 15219</strain>
    </source>
</reference>
<dbReference type="GO" id="GO:0016757">
    <property type="term" value="F:glycosyltransferase activity"/>
    <property type="evidence" value="ECO:0007669"/>
    <property type="project" value="UniProtKB-KW"/>
</dbReference>
<protein>
    <submittedName>
        <fullName evidence="3">Phosphoribosyltransferase</fullName>
    </submittedName>
</protein>
<evidence type="ECO:0000259" key="2">
    <source>
        <dbReference type="Pfam" id="PF00156"/>
    </source>
</evidence>
<dbReference type="OrthoDB" id="5242900at2"/>
<dbReference type="STRING" id="36805.BOH66_12710"/>
<feature type="domain" description="Phosphoribosyltransferase" evidence="2">
    <location>
        <begin position="164"/>
        <end position="214"/>
    </location>
</feature>
<dbReference type="AlphaFoldDB" id="A0A1P8UA60"/>
<gene>
    <name evidence="3" type="ORF">BOH66_12710</name>
</gene>
<keyword evidence="4" id="KW-1185">Reference proteome</keyword>
<dbReference type="Proteomes" id="UP000187185">
    <property type="component" value="Chromosome"/>
</dbReference>
<keyword evidence="3" id="KW-0808">Transferase</keyword>
<dbReference type="Gene3D" id="3.40.50.2020">
    <property type="match status" value="1"/>
</dbReference>
<dbReference type="InterPro" id="IPR029057">
    <property type="entry name" value="PRTase-like"/>
</dbReference>
<evidence type="ECO:0000313" key="3">
    <source>
        <dbReference type="EMBL" id="APZ35008.1"/>
    </source>
</evidence>
<evidence type="ECO:0000313" key="4">
    <source>
        <dbReference type="Proteomes" id="UP000187185"/>
    </source>
</evidence>
<sequence>MPTLPESVRGALSGALSLLLPVWCAGCDAPDVVLCGECRRTLAAEAAAPGPPRTLHGGLRVHAAVEFSGVAARAIRAFKEEGRTALAGPLGAALAVSAAAALTAASDDVVFVPVPSSRAAYRRRGHHIAELLARRAGLPAARMLRVHAPTADQRLLGRTERAANVSGSMRARGAAGAAVIVVDDVVTTGATLVEAARALRAGGARVLGAATVASTTRTGLLPVIPT</sequence>
<dbReference type="Pfam" id="PF00156">
    <property type="entry name" value="Pribosyltran"/>
    <property type="match status" value="1"/>
</dbReference>
<dbReference type="PANTHER" id="PTHR47505">
    <property type="entry name" value="DNA UTILIZATION PROTEIN YHGH"/>
    <property type="match status" value="1"/>
</dbReference>
<dbReference type="InterPro" id="IPR000836">
    <property type="entry name" value="PRTase_dom"/>
</dbReference>
<evidence type="ECO:0000256" key="1">
    <source>
        <dbReference type="ARBA" id="ARBA00008007"/>
    </source>
</evidence>
<dbReference type="EMBL" id="CP018762">
    <property type="protein sequence ID" value="APZ35008.1"/>
    <property type="molecule type" value="Genomic_DNA"/>
</dbReference>
<dbReference type="KEGG" id="maur:BOH66_12710"/>
<dbReference type="RefSeq" id="WP_076691393.1">
    <property type="nucleotide sequence ID" value="NZ_CP018762.1"/>
</dbReference>